<dbReference type="InterPro" id="IPR024836">
    <property type="entry name" value="JAKMIP"/>
</dbReference>
<sequence>MSKKGSSSRARGEKPDALAALQAANEELRAKLTDIQIELQQEKSKVSKLEREKNQEVKQIKEHEQHKSTVVVTELKVKLHEEKMKELQAVREALLRQHEAELLRVIKIKDNEIQRLQTLLNAVRDGAPDKVKTVLLTEAKEEAKKGFEVEKIKMQQEISELKGAKKQVEEALTMVIQADKIKAAEIRSVYHLHQEEISRIKRECEREIRRLMEEIKFKDRAVYVLERELGVQAGHAQRLQLQKEALDEQLSQIKESDRHLSSPKRELPYASGAGDASDHSGSPEQQLDEKDARRFQLKIAELSAIIRKLEDRNALLSEERNELLKRLREAESQYKPILDKNKRLSRKNEELSHALRRMENKLKFVTQENIAMRQRAGTIRRPSSLNDLDHSQEEREVDFLRLQVIEQQNIIDELSKTLETAGYVKSVMERDKLLRYRKQRKKMTRIPKPVVETFFGYDEEASLESDGSSISYQTDRTDQTPCTPEDDLEEGMAKEETELRFRQLTMEYQALQRAYALLQEQVGGTLDAEREVKTREQLQAEIHRSQAQIADLEKALAEQGQDMKWIEEKQALYRRNQELVEKIKQMEAEEARLKHDVQDVKDQNELLEFRILELEERERRSPAINFHHGPFTEGKSPLQVYCEAEGVTDIVVAELMKKLDILGDNANLTNEEQVVVIQARTVLTLAEKWLQQIEVTESALQQKMLDLENEKELFSKQKGYLDDELDFRKQSLDQAHKQILELEAMLYDALQQEAGAKISELLSEEEKEKLKSAVEQWKRQVMSELRERDAQILRERMELIQHAQQRIKELEERIEGQKRQIKELEEKLTEEAPIASTVINRKTALITKTEKETLPFQTPQISLIFCYWRWKMRSFCPFLTEAELGYVEISAQVTSAPLKSLTVLKSYK</sequence>
<evidence type="ECO:0000256" key="3">
    <source>
        <dbReference type="SAM" id="Coils"/>
    </source>
</evidence>
<feature type="compositionally biased region" description="Polar residues" evidence="4">
    <location>
        <begin position="465"/>
        <end position="482"/>
    </location>
</feature>
<accession>A0A8C8AUQ5</accession>
<feature type="coiled-coil region" evidence="3">
    <location>
        <begin position="292"/>
        <end position="375"/>
    </location>
</feature>
<dbReference type="Proteomes" id="UP000694552">
    <property type="component" value="Unplaced"/>
</dbReference>
<dbReference type="AlphaFoldDB" id="A0A8C8AUQ5"/>
<dbReference type="Ensembl" id="ENSOSUT00000009621.1">
    <property type="protein sequence ID" value="ENSOSUP00000009291.1"/>
    <property type="gene ID" value="ENSOSUG00000006833.1"/>
</dbReference>
<protein>
    <submittedName>
        <fullName evidence="6">Janus kinase and microtubule interacting protein 3</fullName>
    </submittedName>
</protein>
<feature type="compositionally biased region" description="Low complexity" evidence="4">
    <location>
        <begin position="270"/>
        <end position="282"/>
    </location>
</feature>
<feature type="compositionally biased region" description="Basic and acidic residues" evidence="4">
    <location>
        <begin position="254"/>
        <end position="267"/>
    </location>
</feature>
<evidence type="ECO:0000259" key="5">
    <source>
        <dbReference type="Pfam" id="PF16034"/>
    </source>
</evidence>
<dbReference type="PANTHER" id="PTHR18935:SF9">
    <property type="entry name" value="JANUS KINASE AND MICROTUBULE-INTERACTING PROTEIN 3"/>
    <property type="match status" value="1"/>
</dbReference>
<evidence type="ECO:0000313" key="7">
    <source>
        <dbReference type="Proteomes" id="UP000694552"/>
    </source>
</evidence>
<dbReference type="GO" id="GO:0008017">
    <property type="term" value="F:microtubule binding"/>
    <property type="evidence" value="ECO:0007669"/>
    <property type="project" value="InterPro"/>
</dbReference>
<dbReference type="GO" id="GO:0019900">
    <property type="term" value="F:kinase binding"/>
    <property type="evidence" value="ECO:0007669"/>
    <property type="project" value="InterPro"/>
</dbReference>
<dbReference type="Pfam" id="PF16034">
    <property type="entry name" value="JAKMIP_CC3"/>
    <property type="match status" value="1"/>
</dbReference>
<evidence type="ECO:0000256" key="2">
    <source>
        <dbReference type="ARBA" id="ARBA00023054"/>
    </source>
</evidence>
<keyword evidence="2 3" id="KW-0175">Coiled coil</keyword>
<evidence type="ECO:0000256" key="1">
    <source>
        <dbReference type="ARBA" id="ARBA00005239"/>
    </source>
</evidence>
<feature type="region of interest" description="Disordered" evidence="4">
    <location>
        <begin position="253"/>
        <end position="290"/>
    </location>
</feature>
<evidence type="ECO:0000256" key="4">
    <source>
        <dbReference type="SAM" id="MobiDB-lite"/>
    </source>
</evidence>
<feature type="coiled-coil region" evidence="3">
    <location>
        <begin position="690"/>
        <end position="717"/>
    </location>
</feature>
<reference evidence="6" key="2">
    <citation type="submission" date="2025-09" db="UniProtKB">
        <authorList>
            <consortium name="Ensembl"/>
        </authorList>
    </citation>
    <scope>IDENTIFICATION</scope>
</reference>
<dbReference type="PANTHER" id="PTHR18935">
    <property type="entry name" value="GOLGIN SUBFAMILY A MEMBER 4-LIKE ISOFORM X1"/>
    <property type="match status" value="1"/>
</dbReference>
<evidence type="ECO:0000313" key="6">
    <source>
        <dbReference type="Ensembl" id="ENSOSUP00000009291.1"/>
    </source>
</evidence>
<proteinExistence type="inferred from homology"/>
<organism evidence="6 7">
    <name type="scientific">Otus sunia</name>
    <name type="common">Oriental scops-owl</name>
    <dbReference type="NCBI Taxonomy" id="257818"/>
    <lineage>
        <taxon>Eukaryota</taxon>
        <taxon>Metazoa</taxon>
        <taxon>Chordata</taxon>
        <taxon>Craniata</taxon>
        <taxon>Vertebrata</taxon>
        <taxon>Euteleostomi</taxon>
        <taxon>Archelosauria</taxon>
        <taxon>Archosauria</taxon>
        <taxon>Dinosauria</taxon>
        <taxon>Saurischia</taxon>
        <taxon>Theropoda</taxon>
        <taxon>Coelurosauria</taxon>
        <taxon>Aves</taxon>
        <taxon>Neognathae</taxon>
        <taxon>Neoaves</taxon>
        <taxon>Telluraves</taxon>
        <taxon>Strigiformes</taxon>
        <taxon>Strigidae</taxon>
        <taxon>Otus</taxon>
    </lineage>
</organism>
<feature type="domain" description="Janus kinase and microtubule-interacting protein C-terminal" evidence="5">
    <location>
        <begin position="429"/>
        <end position="625"/>
    </location>
</feature>
<feature type="coiled-coil region" evidence="3">
    <location>
        <begin position="18"/>
        <end position="97"/>
    </location>
</feature>
<dbReference type="InterPro" id="IPR031994">
    <property type="entry name" value="JAKMIP_C"/>
</dbReference>
<name>A0A8C8AUQ5_9STRI</name>
<feature type="coiled-coil region" evidence="3">
    <location>
        <begin position="767"/>
        <end position="831"/>
    </location>
</feature>
<feature type="region of interest" description="Disordered" evidence="4">
    <location>
        <begin position="465"/>
        <end position="487"/>
    </location>
</feature>
<feature type="coiled-coil region" evidence="3">
    <location>
        <begin position="494"/>
        <end position="617"/>
    </location>
</feature>
<reference evidence="6" key="1">
    <citation type="submission" date="2025-08" db="UniProtKB">
        <authorList>
            <consortium name="Ensembl"/>
        </authorList>
    </citation>
    <scope>IDENTIFICATION</scope>
</reference>
<keyword evidence="7" id="KW-1185">Reference proteome</keyword>
<comment type="similarity">
    <text evidence="1">Belongs to the JAKMIP family.</text>
</comment>